<organism evidence="11 12">
    <name type="scientific">Allacma fusca</name>
    <dbReference type="NCBI Taxonomy" id="39272"/>
    <lineage>
        <taxon>Eukaryota</taxon>
        <taxon>Metazoa</taxon>
        <taxon>Ecdysozoa</taxon>
        <taxon>Arthropoda</taxon>
        <taxon>Hexapoda</taxon>
        <taxon>Collembola</taxon>
        <taxon>Symphypleona</taxon>
        <taxon>Sminthuridae</taxon>
        <taxon>Allacma</taxon>
    </lineage>
</organism>
<reference evidence="11" key="1">
    <citation type="submission" date="2021-06" db="EMBL/GenBank/DDBJ databases">
        <authorList>
            <person name="Hodson N. C."/>
            <person name="Mongue J. A."/>
            <person name="Jaron S. K."/>
        </authorList>
    </citation>
    <scope>NUCLEOTIDE SEQUENCE</scope>
</reference>
<feature type="compositionally biased region" description="Basic residues" evidence="8">
    <location>
        <begin position="55"/>
        <end position="72"/>
    </location>
</feature>
<feature type="compositionally biased region" description="Polar residues" evidence="8">
    <location>
        <begin position="540"/>
        <end position="556"/>
    </location>
</feature>
<dbReference type="PANTHER" id="PTHR10662:SF22">
    <property type="entry name" value="NUCLEAR RNA EXPORT FACTOR 1"/>
    <property type="match status" value="1"/>
</dbReference>
<dbReference type="InterPro" id="IPR030217">
    <property type="entry name" value="NXF_fam"/>
</dbReference>
<evidence type="ECO:0000256" key="5">
    <source>
        <dbReference type="ARBA" id="ARBA00022737"/>
    </source>
</evidence>
<dbReference type="PANTHER" id="PTHR10662">
    <property type="entry name" value="NUCLEAR RNA EXPORT FACTOR"/>
    <property type="match status" value="1"/>
</dbReference>
<keyword evidence="3" id="KW-0813">Transport</keyword>
<keyword evidence="12" id="KW-1185">Reference proteome</keyword>
<dbReference type="SMART" id="SM00804">
    <property type="entry name" value="TAP_C"/>
    <property type="match status" value="1"/>
</dbReference>
<evidence type="ECO:0000313" key="11">
    <source>
        <dbReference type="EMBL" id="CAG7821748.1"/>
    </source>
</evidence>
<evidence type="ECO:0000259" key="9">
    <source>
        <dbReference type="PROSITE" id="PS50177"/>
    </source>
</evidence>
<evidence type="ECO:0000313" key="12">
    <source>
        <dbReference type="Proteomes" id="UP000708208"/>
    </source>
</evidence>
<feature type="region of interest" description="Disordered" evidence="8">
    <location>
        <begin position="1"/>
        <end position="106"/>
    </location>
</feature>
<dbReference type="Pfam" id="PF03943">
    <property type="entry name" value="TAP_C"/>
    <property type="match status" value="1"/>
</dbReference>
<sequence length="632" mass="71522">MPRYNNDGRSAKFLLDTRQGFQNDRMRGIRKKDMKIKLDTDVSMGDEDGPSNQSHHSRHGGGKKFQGNKHHGGGGGGGGRGGGRRKGGKWTKPRHPGADGQEKGFRHEFGPAWHKCTIMGGSSMNRDNILQVILQALRNKDILFQPICYTVNPPNSIFYIENRSVAEAIASLSFESIKFRITHVSPPPTVPFTPELEERLSFELKSRLSQTGLLNLSNFHNTVSMAVEHYLPLSRISVGNVIGKLVKDWIAHVTSVDVSFNKLPSTESIAFLNQGTNIKCLIANDNKLRDLNALDHLKSSTLLELNIRNNPATDRFTDRSKYELEIRKKFSGLLKLDNQEIDPTKCINFDVEKYSVPTLKKSWFCNESAQNVVKTFVAEYVRLYDSSREDLANAYSEQAVMTLSSSYVKDGTSISSSIGSHHSSNNQRLSEYIGESRNILNNSRSNKSRKGRHVHVGRQEIIKLLAKLPASKHLDYVIDMPVALEAFIMFTMQGLFREPRDKNMTRHFTRSFILVPFNTGFVIVNEMFFVTNPTSPQLKSITTVQSDQRPQSSRLETPTKPEIKPLFDSYKPPQTVEEKLKLFCEKSLMNMEWARKCLDENGWDLERSMYVFSELNNAGKIPPEAFQPSRIS</sequence>
<dbReference type="Proteomes" id="UP000708208">
    <property type="component" value="Unassembled WGS sequence"/>
</dbReference>
<dbReference type="InterPro" id="IPR005637">
    <property type="entry name" value="TAP_C_dom"/>
</dbReference>
<dbReference type="PROSITE" id="PS50177">
    <property type="entry name" value="NTF2_DOMAIN"/>
    <property type="match status" value="1"/>
</dbReference>
<dbReference type="InterPro" id="IPR018222">
    <property type="entry name" value="Nuclear_transport_factor_2_euk"/>
</dbReference>
<keyword evidence="7" id="KW-0539">Nucleus</keyword>
<dbReference type="Pfam" id="PF24048">
    <property type="entry name" value="LRR_NXF1-5"/>
    <property type="match status" value="1"/>
</dbReference>
<dbReference type="Pfam" id="PF22602">
    <property type="entry name" value="NXF_NTF2"/>
    <property type="match status" value="1"/>
</dbReference>
<dbReference type="OrthoDB" id="25872at2759"/>
<comment type="caution">
    <text evidence="11">The sequence shown here is derived from an EMBL/GenBank/DDBJ whole genome shotgun (WGS) entry which is preliminary data.</text>
</comment>
<dbReference type="GO" id="GO:0016973">
    <property type="term" value="P:poly(A)+ mRNA export from nucleus"/>
    <property type="evidence" value="ECO:0007669"/>
    <property type="project" value="TreeGrafter"/>
</dbReference>
<keyword evidence="6" id="KW-0509">mRNA transport</keyword>
<proteinExistence type="inferred from homology"/>
<dbReference type="InterPro" id="IPR002075">
    <property type="entry name" value="NTF2_dom"/>
</dbReference>
<feature type="domain" description="NTF2" evidence="9">
    <location>
        <begin position="372"/>
        <end position="530"/>
    </location>
</feature>
<evidence type="ECO:0008006" key="13">
    <source>
        <dbReference type="Google" id="ProtNLM"/>
    </source>
</evidence>
<keyword evidence="4" id="KW-0433">Leucine-rich repeat</keyword>
<evidence type="ECO:0000256" key="3">
    <source>
        <dbReference type="ARBA" id="ARBA00022448"/>
    </source>
</evidence>
<keyword evidence="5" id="KW-0677">Repeat</keyword>
<evidence type="ECO:0000256" key="4">
    <source>
        <dbReference type="ARBA" id="ARBA00022614"/>
    </source>
</evidence>
<feature type="domain" description="TAP-C" evidence="10">
    <location>
        <begin position="574"/>
        <end position="629"/>
    </location>
</feature>
<protein>
    <recommendedName>
        <fullName evidence="13">Nuclear RNA export factor 1</fullName>
    </recommendedName>
</protein>
<dbReference type="GO" id="GO:0005634">
    <property type="term" value="C:nucleus"/>
    <property type="evidence" value="ECO:0007669"/>
    <property type="project" value="UniProtKB-SubCell"/>
</dbReference>
<comment type="subcellular location">
    <subcellularLocation>
        <location evidence="1">Nucleus</location>
    </subcellularLocation>
</comment>
<dbReference type="CDD" id="cd14342">
    <property type="entry name" value="UBA_TAP-C"/>
    <property type="match status" value="1"/>
</dbReference>
<name>A0A8J2LFL9_9HEXA</name>
<gene>
    <name evidence="11" type="ORF">AFUS01_LOCUS32063</name>
</gene>
<dbReference type="FunFam" id="1.10.8.10:FF:000018">
    <property type="entry name" value="Nuclear RNA export factor 1"/>
    <property type="match status" value="1"/>
</dbReference>
<accession>A0A8J2LFL9</accession>
<evidence type="ECO:0000256" key="2">
    <source>
        <dbReference type="ARBA" id="ARBA00009285"/>
    </source>
</evidence>
<dbReference type="InterPro" id="IPR057125">
    <property type="entry name" value="NXF1/2/3/5-like_LRR"/>
</dbReference>
<feature type="compositionally biased region" description="Basic and acidic residues" evidence="8">
    <location>
        <begin position="96"/>
        <end position="106"/>
    </location>
</feature>
<feature type="region of interest" description="Disordered" evidence="8">
    <location>
        <begin position="540"/>
        <end position="564"/>
    </location>
</feature>
<dbReference type="PROSITE" id="PS51281">
    <property type="entry name" value="TAP_C"/>
    <property type="match status" value="1"/>
</dbReference>
<evidence type="ECO:0000256" key="7">
    <source>
        <dbReference type="ARBA" id="ARBA00023242"/>
    </source>
</evidence>
<evidence type="ECO:0000256" key="6">
    <source>
        <dbReference type="ARBA" id="ARBA00022816"/>
    </source>
</evidence>
<evidence type="ECO:0000256" key="1">
    <source>
        <dbReference type="ARBA" id="ARBA00004123"/>
    </source>
</evidence>
<feature type="compositionally biased region" description="Basic residues" evidence="8">
    <location>
        <begin position="82"/>
        <end position="95"/>
    </location>
</feature>
<evidence type="ECO:0000259" key="10">
    <source>
        <dbReference type="PROSITE" id="PS51281"/>
    </source>
</evidence>
<dbReference type="AlphaFoldDB" id="A0A8J2LFL9"/>
<dbReference type="EMBL" id="CAJVCH010520017">
    <property type="protein sequence ID" value="CAG7821748.1"/>
    <property type="molecule type" value="Genomic_DNA"/>
</dbReference>
<comment type="similarity">
    <text evidence="2">Belongs to the NXF family.</text>
</comment>
<evidence type="ECO:0000256" key="8">
    <source>
        <dbReference type="SAM" id="MobiDB-lite"/>
    </source>
</evidence>
<dbReference type="GO" id="GO:0003723">
    <property type="term" value="F:RNA binding"/>
    <property type="evidence" value="ECO:0007669"/>
    <property type="project" value="TreeGrafter"/>
</dbReference>